<feature type="signal peptide" evidence="1">
    <location>
        <begin position="1"/>
        <end position="32"/>
    </location>
</feature>
<dbReference type="OrthoDB" id="3337916at2759"/>
<evidence type="ECO:0000256" key="1">
    <source>
        <dbReference type="SAM" id="SignalP"/>
    </source>
</evidence>
<feature type="chain" id="PRO_5034661267" description="Polysaccharide lyase 14 domain-containing protein" evidence="1">
    <location>
        <begin position="33"/>
        <end position="336"/>
    </location>
</feature>
<accession>A0A8H6I6Z9</accession>
<name>A0A8H6I6Z9_9AGAR</name>
<dbReference type="InterPro" id="IPR048958">
    <property type="entry name" value="Polysacc_lyase_14"/>
</dbReference>
<evidence type="ECO:0000259" key="2">
    <source>
        <dbReference type="Pfam" id="PF21294"/>
    </source>
</evidence>
<sequence>MVRTSMSRFTLVPHHLALLVAFFCAAVPLSHGWEVRSQDHHHRLANRDTQEVLSIWDVQATQLFPKGPRSSSWSTFPGTSGGDTKLPLEPATLVPFKVLQSTTAEYTTLNGKKVIKAHYPKGSYTFGHNPQGGFSFYAKGPVNRLDLTTAKEVTFGYSVYVPRGFAFQKGGKMPGIYGGDNDDKATGCSGGRRDNGCFSSRIMWRAQGDGELYTYLPPDSPENKKVCNVPPFSECNEAYGASVGRGSFTFATGQWTVVTMRVKLNDVGHANGELQLWANGESKVNVKGLVLRTSRNGRIRGMQWQTFFGGSSTSFATPKDQDVYFSDVSLAITQKL</sequence>
<comment type="caution">
    <text evidence="3">The sequence shown here is derived from an EMBL/GenBank/DDBJ whole genome shotgun (WGS) entry which is preliminary data.</text>
</comment>
<dbReference type="Proteomes" id="UP000521943">
    <property type="component" value="Unassembled WGS sequence"/>
</dbReference>
<gene>
    <name evidence="3" type="ORF">DFP72DRAFT_178161</name>
</gene>
<evidence type="ECO:0000313" key="4">
    <source>
        <dbReference type="Proteomes" id="UP000521943"/>
    </source>
</evidence>
<feature type="domain" description="Polysaccharide lyase 14" evidence="2">
    <location>
        <begin position="110"/>
        <end position="328"/>
    </location>
</feature>
<dbReference type="Gene3D" id="2.60.120.200">
    <property type="match status" value="1"/>
</dbReference>
<organism evidence="3 4">
    <name type="scientific">Ephemerocybe angulata</name>
    <dbReference type="NCBI Taxonomy" id="980116"/>
    <lineage>
        <taxon>Eukaryota</taxon>
        <taxon>Fungi</taxon>
        <taxon>Dikarya</taxon>
        <taxon>Basidiomycota</taxon>
        <taxon>Agaricomycotina</taxon>
        <taxon>Agaricomycetes</taxon>
        <taxon>Agaricomycetidae</taxon>
        <taxon>Agaricales</taxon>
        <taxon>Agaricineae</taxon>
        <taxon>Psathyrellaceae</taxon>
        <taxon>Ephemerocybe</taxon>
    </lineage>
</organism>
<protein>
    <recommendedName>
        <fullName evidence="2">Polysaccharide lyase 14 domain-containing protein</fullName>
    </recommendedName>
</protein>
<dbReference type="PANTHER" id="PTHR40124:SF1">
    <property type="entry name" value="DISAGGREGATASE RELATED REPEAT PROTEIN"/>
    <property type="match status" value="1"/>
</dbReference>
<keyword evidence="1" id="KW-0732">Signal</keyword>
<dbReference type="PANTHER" id="PTHR40124">
    <property type="match status" value="1"/>
</dbReference>
<evidence type="ECO:0000313" key="3">
    <source>
        <dbReference type="EMBL" id="KAF6758648.1"/>
    </source>
</evidence>
<reference evidence="3 4" key="1">
    <citation type="submission" date="2020-07" db="EMBL/GenBank/DDBJ databases">
        <title>Comparative genomics of pyrophilous fungi reveals a link between fire events and developmental genes.</title>
        <authorList>
            <consortium name="DOE Joint Genome Institute"/>
            <person name="Steindorff A.S."/>
            <person name="Carver A."/>
            <person name="Calhoun S."/>
            <person name="Stillman K."/>
            <person name="Liu H."/>
            <person name="Lipzen A."/>
            <person name="Pangilinan J."/>
            <person name="Labutti K."/>
            <person name="Bruns T.D."/>
            <person name="Grigoriev I.V."/>
        </authorList>
    </citation>
    <scope>NUCLEOTIDE SEQUENCE [LARGE SCALE GENOMIC DNA]</scope>
    <source>
        <strain evidence="3 4">CBS 144469</strain>
    </source>
</reference>
<dbReference type="EMBL" id="JACGCI010000018">
    <property type="protein sequence ID" value="KAF6758648.1"/>
    <property type="molecule type" value="Genomic_DNA"/>
</dbReference>
<dbReference type="AlphaFoldDB" id="A0A8H6I6Z9"/>
<keyword evidence="4" id="KW-1185">Reference proteome</keyword>
<proteinExistence type="predicted"/>
<dbReference type="Pfam" id="PF21294">
    <property type="entry name" value="Polysacc_lyase_14"/>
    <property type="match status" value="1"/>
</dbReference>